<dbReference type="InterPro" id="IPR013325">
    <property type="entry name" value="RNA_pol_sigma_r2"/>
</dbReference>
<dbReference type="InterPro" id="IPR007627">
    <property type="entry name" value="RNA_pol_sigma70_r2"/>
</dbReference>
<dbReference type="InterPro" id="IPR013249">
    <property type="entry name" value="RNA_pol_sigma70_r4_t2"/>
</dbReference>
<evidence type="ECO:0000256" key="3">
    <source>
        <dbReference type="ARBA" id="ARBA00023082"/>
    </source>
</evidence>
<dbReference type="InterPro" id="IPR014284">
    <property type="entry name" value="RNA_pol_sigma-70_dom"/>
</dbReference>
<evidence type="ECO:0000256" key="4">
    <source>
        <dbReference type="ARBA" id="ARBA00023163"/>
    </source>
</evidence>
<dbReference type="Pfam" id="PF04542">
    <property type="entry name" value="Sigma70_r2"/>
    <property type="match status" value="1"/>
</dbReference>
<gene>
    <name evidence="7" type="ORF">FQ775_00105</name>
</gene>
<dbReference type="Proteomes" id="UP000321389">
    <property type="component" value="Chromosome"/>
</dbReference>
<dbReference type="AlphaFoldDB" id="A0A5B8KTM7"/>
<dbReference type="InterPro" id="IPR013324">
    <property type="entry name" value="RNA_pol_sigma_r3/r4-like"/>
</dbReference>
<dbReference type="GO" id="GO:0006352">
    <property type="term" value="P:DNA-templated transcription initiation"/>
    <property type="evidence" value="ECO:0007669"/>
    <property type="project" value="InterPro"/>
</dbReference>
<dbReference type="GO" id="GO:0016987">
    <property type="term" value="F:sigma factor activity"/>
    <property type="evidence" value="ECO:0007669"/>
    <property type="project" value="UniProtKB-KW"/>
</dbReference>
<dbReference type="OrthoDB" id="9780326at2"/>
<dbReference type="PANTHER" id="PTHR43133">
    <property type="entry name" value="RNA POLYMERASE ECF-TYPE SIGMA FACTO"/>
    <property type="match status" value="1"/>
</dbReference>
<dbReference type="Pfam" id="PF08281">
    <property type="entry name" value="Sigma70_r4_2"/>
    <property type="match status" value="1"/>
</dbReference>
<sequence length="231" mass="25661">MQALARHMGADAVRLDETALVDLARGGDEAAVRILVQRYNRRLYRVARAVLRDDAEAEDVVQEAHVSAFSALDRFHGRSSFATWITRIAINAALARRRRRRPALPLEAAESENGGAARVIAFPAVQPNPEQAMGRSQVRELLQQVVEELPDAFRIVFILRDIEGMSVEETAGHLDIKPATVRTRLHRARGMMRAGLARHAAESLPDLFPFAGSRCDRMAGRVVRSLKQARA</sequence>
<evidence type="ECO:0000256" key="2">
    <source>
        <dbReference type="ARBA" id="ARBA00023015"/>
    </source>
</evidence>
<evidence type="ECO:0000313" key="8">
    <source>
        <dbReference type="Proteomes" id="UP000321389"/>
    </source>
</evidence>
<comment type="similarity">
    <text evidence="1">Belongs to the sigma-70 factor family. ECF subfamily.</text>
</comment>
<dbReference type="Gene3D" id="1.10.1740.10">
    <property type="match status" value="1"/>
</dbReference>
<evidence type="ECO:0000259" key="5">
    <source>
        <dbReference type="Pfam" id="PF04542"/>
    </source>
</evidence>
<keyword evidence="3" id="KW-0731">Sigma factor</keyword>
<dbReference type="EMBL" id="CP042301">
    <property type="protein sequence ID" value="QDY98903.1"/>
    <property type="molecule type" value="Genomic_DNA"/>
</dbReference>
<evidence type="ECO:0000313" key="7">
    <source>
        <dbReference type="EMBL" id="QDY98903.1"/>
    </source>
</evidence>
<dbReference type="InterPro" id="IPR039425">
    <property type="entry name" value="RNA_pol_sigma-70-like"/>
</dbReference>
<proteinExistence type="inferred from homology"/>
<organism evidence="7 8">
    <name type="scientific">Nitratireductor mangrovi</name>
    <dbReference type="NCBI Taxonomy" id="2599600"/>
    <lineage>
        <taxon>Bacteria</taxon>
        <taxon>Pseudomonadati</taxon>
        <taxon>Pseudomonadota</taxon>
        <taxon>Alphaproteobacteria</taxon>
        <taxon>Hyphomicrobiales</taxon>
        <taxon>Phyllobacteriaceae</taxon>
        <taxon>Nitratireductor</taxon>
    </lineage>
</organism>
<evidence type="ECO:0000256" key="1">
    <source>
        <dbReference type="ARBA" id="ARBA00010641"/>
    </source>
</evidence>
<dbReference type="PANTHER" id="PTHR43133:SF51">
    <property type="entry name" value="RNA POLYMERASE SIGMA FACTOR"/>
    <property type="match status" value="1"/>
</dbReference>
<dbReference type="NCBIfam" id="TIGR02937">
    <property type="entry name" value="sigma70-ECF"/>
    <property type="match status" value="1"/>
</dbReference>
<feature type="domain" description="RNA polymerase sigma-70 region 2" evidence="5">
    <location>
        <begin position="35"/>
        <end position="101"/>
    </location>
</feature>
<dbReference type="KEGG" id="niy:FQ775_00105"/>
<feature type="domain" description="RNA polymerase sigma factor 70 region 4 type 2" evidence="6">
    <location>
        <begin position="140"/>
        <end position="190"/>
    </location>
</feature>
<accession>A0A5B8KTM7</accession>
<reference evidence="7" key="1">
    <citation type="submission" date="2020-04" db="EMBL/GenBank/DDBJ databases">
        <title>Nitratireductor sp. nov. isolated from mangrove soil.</title>
        <authorList>
            <person name="Ye Y."/>
        </authorList>
    </citation>
    <scope>NUCLEOTIDE SEQUENCE</scope>
    <source>
        <strain evidence="7">SY7</strain>
    </source>
</reference>
<dbReference type="SUPFAM" id="SSF88659">
    <property type="entry name" value="Sigma3 and sigma4 domains of RNA polymerase sigma factors"/>
    <property type="match status" value="1"/>
</dbReference>
<dbReference type="RefSeq" id="WP_146297408.1">
    <property type="nucleotide sequence ID" value="NZ_CP042301.2"/>
</dbReference>
<evidence type="ECO:0000259" key="6">
    <source>
        <dbReference type="Pfam" id="PF08281"/>
    </source>
</evidence>
<name>A0A5B8KTM7_9HYPH</name>
<keyword evidence="2" id="KW-0805">Transcription regulation</keyword>
<dbReference type="Gene3D" id="1.10.10.10">
    <property type="entry name" value="Winged helix-like DNA-binding domain superfamily/Winged helix DNA-binding domain"/>
    <property type="match status" value="1"/>
</dbReference>
<keyword evidence="4" id="KW-0804">Transcription</keyword>
<protein>
    <submittedName>
        <fullName evidence="7">RNA polymerase sigma factor</fullName>
    </submittedName>
</protein>
<keyword evidence="8" id="KW-1185">Reference proteome</keyword>
<dbReference type="GO" id="GO:0003677">
    <property type="term" value="F:DNA binding"/>
    <property type="evidence" value="ECO:0007669"/>
    <property type="project" value="InterPro"/>
</dbReference>
<dbReference type="InterPro" id="IPR036388">
    <property type="entry name" value="WH-like_DNA-bd_sf"/>
</dbReference>
<dbReference type="CDD" id="cd06171">
    <property type="entry name" value="Sigma70_r4"/>
    <property type="match status" value="1"/>
</dbReference>
<dbReference type="SUPFAM" id="SSF88946">
    <property type="entry name" value="Sigma2 domain of RNA polymerase sigma factors"/>
    <property type="match status" value="1"/>
</dbReference>
<dbReference type="NCBIfam" id="NF008888">
    <property type="entry name" value="PRK11922.1"/>
    <property type="match status" value="1"/>
</dbReference>